<proteinExistence type="predicted"/>
<feature type="signal peptide" evidence="2">
    <location>
        <begin position="1"/>
        <end position="22"/>
    </location>
</feature>
<feature type="chain" id="PRO_5032293047" evidence="2">
    <location>
        <begin position="23"/>
        <end position="491"/>
    </location>
</feature>
<keyword evidence="2" id="KW-0732">Signal</keyword>
<dbReference type="AlphaFoldDB" id="A0A806KM95"/>
<sequence>MKRANKAFLALFLVSLTLNLPAQVNREEMENLGPVEFINYEGPFSSRNDTRAQIRAIGYSLGIMIRAGQPRAGAANRYFVNHIASGPADGRIDADVFGLGIDVAVDHIRNLRLIIQGYLEAAYAYNENDAALLAEYITVYNAVYRGDMNYFNSRLTDSALALITQDRAGLSIRYDEWPGRSLIVIPLGTGRAGSLSAIDTGSLVDPRVTDQLREDPDSGIDTRRDMVDLLERQAEEAGREAEQGLAAVRQDELRLAEDRQQLEQEGLEGEALEARQGELAQREEDLGERRAAAEETQARAEQTEELAQRERESIAADQASTIAAQDQQPPAAAADGLVGAKILNPGASLGQIVLLDPSTGRERRASGLRTVNVRTLTEANGKLIAIAGETRGNAAIRLVEIKKDTLEMAKQGEDDIDANSLLWLQNGDLYAITSSDGSLYLGRFNDNLERQARSTVTVHPFASVTVSGGSLVTQRADGTALILDPKTLAAK</sequence>
<protein>
    <submittedName>
        <fullName evidence="3">Antigen, p83/100</fullName>
    </submittedName>
</protein>
<dbReference type="InterPro" id="IPR011044">
    <property type="entry name" value="Quino_amine_DH_bsu"/>
</dbReference>
<organism evidence="3">
    <name type="scientific">uncultured bacterium contig00033</name>
    <dbReference type="NCBI Taxonomy" id="1181522"/>
    <lineage>
        <taxon>Bacteria</taxon>
        <taxon>environmental samples</taxon>
    </lineage>
</organism>
<dbReference type="SUPFAM" id="SSF50969">
    <property type="entry name" value="YVTN repeat-like/Quinoprotein amine dehydrogenase"/>
    <property type="match status" value="1"/>
</dbReference>
<evidence type="ECO:0000256" key="2">
    <source>
        <dbReference type="SAM" id="SignalP"/>
    </source>
</evidence>
<evidence type="ECO:0000256" key="1">
    <source>
        <dbReference type="SAM" id="MobiDB-lite"/>
    </source>
</evidence>
<name>A0A806KM95_9BACT</name>
<accession>A0A806KM95</accession>
<dbReference type="Pfam" id="PF05262">
    <property type="entry name" value="Borrelia_P83"/>
    <property type="match status" value="2"/>
</dbReference>
<feature type="compositionally biased region" description="Basic and acidic residues" evidence="1">
    <location>
        <begin position="272"/>
        <end position="314"/>
    </location>
</feature>
<reference evidence="3" key="1">
    <citation type="submission" date="2012-03" db="EMBL/GenBank/DDBJ databases">
        <title>Functional metagenomics reveals considerable lignocellulase gene clusters in the gut microbiome of a wood-feeding higher termite.</title>
        <authorList>
            <person name="Liu N."/>
        </authorList>
    </citation>
    <scope>NUCLEOTIDE SEQUENCE</scope>
</reference>
<feature type="region of interest" description="Disordered" evidence="1">
    <location>
        <begin position="266"/>
        <end position="328"/>
    </location>
</feature>
<dbReference type="EMBL" id="JQ844220">
    <property type="protein sequence ID" value="AGS53071.1"/>
    <property type="molecule type" value="Genomic_DNA"/>
</dbReference>
<dbReference type="InterPro" id="IPR007926">
    <property type="entry name" value="Borrelia_P83"/>
</dbReference>
<evidence type="ECO:0000313" key="3">
    <source>
        <dbReference type="EMBL" id="AGS53071.1"/>
    </source>
</evidence>